<dbReference type="Pfam" id="PF09990">
    <property type="entry name" value="DUF2231"/>
    <property type="match status" value="1"/>
</dbReference>
<sequence>MESRAKALGHPLHPILIVFPLGLLAASVLFDGAYLVSDTREFTIVSFWAIVGGLLGGIVAAVPGWIDWFAIPAGTRARRVGLVHGLGNVGVLLLFALSWLLRRNEPGYVPDTLALLVSGAGFLLAGLTGWLGGELVDRLGVGVDEHANLNAPNSLSGRPASDTQSVVGSVRKW</sequence>
<dbReference type="EMBL" id="HE796683">
    <property type="protein sequence ID" value="CCH02238.1"/>
    <property type="molecule type" value="Genomic_DNA"/>
</dbReference>
<name>I0KDN5_9BACT</name>
<dbReference type="RefSeq" id="WP_015333337.1">
    <property type="nucleotide sequence ID" value="NC_020054.1"/>
</dbReference>
<evidence type="ECO:0000256" key="2">
    <source>
        <dbReference type="SAM" id="Phobius"/>
    </source>
</evidence>
<dbReference type="HOGENOM" id="CLU_107155_2_1_10"/>
<organism evidence="4 5">
    <name type="scientific">Fibrella aestuarina BUZ 2</name>
    <dbReference type="NCBI Taxonomy" id="1166018"/>
    <lineage>
        <taxon>Bacteria</taxon>
        <taxon>Pseudomonadati</taxon>
        <taxon>Bacteroidota</taxon>
        <taxon>Cytophagia</taxon>
        <taxon>Cytophagales</taxon>
        <taxon>Spirosomataceae</taxon>
        <taxon>Fibrella</taxon>
    </lineage>
</organism>
<feature type="region of interest" description="Disordered" evidence="1">
    <location>
        <begin position="152"/>
        <end position="173"/>
    </location>
</feature>
<feature type="transmembrane region" description="Helical" evidence="2">
    <location>
        <begin position="113"/>
        <end position="132"/>
    </location>
</feature>
<dbReference type="AlphaFoldDB" id="I0KDN5"/>
<evidence type="ECO:0000259" key="3">
    <source>
        <dbReference type="Pfam" id="PF09990"/>
    </source>
</evidence>
<evidence type="ECO:0000313" key="5">
    <source>
        <dbReference type="Proteomes" id="UP000011058"/>
    </source>
</evidence>
<feature type="transmembrane region" description="Helical" evidence="2">
    <location>
        <begin position="12"/>
        <end position="35"/>
    </location>
</feature>
<feature type="transmembrane region" description="Helical" evidence="2">
    <location>
        <begin position="47"/>
        <end position="70"/>
    </location>
</feature>
<reference evidence="4 5" key="1">
    <citation type="journal article" date="2012" name="J. Bacteriol.">
        <title>Genome Sequence of Fibrella aestuarina BUZ 2T, a Filamentous Marine Bacterium.</title>
        <authorList>
            <person name="Filippini M."/>
            <person name="Qi W."/>
            <person name="Blom J."/>
            <person name="Goesmann A."/>
            <person name="Smits T.H."/>
            <person name="Bagheri H.C."/>
        </authorList>
    </citation>
    <scope>NUCLEOTIDE SEQUENCE [LARGE SCALE GENOMIC DNA]</scope>
    <source>
        <strain evidence="5">BUZ 2T</strain>
    </source>
</reference>
<evidence type="ECO:0000313" key="4">
    <source>
        <dbReference type="EMBL" id="CCH02238.1"/>
    </source>
</evidence>
<dbReference type="PATRIC" id="fig|1166018.3.peg.1194"/>
<dbReference type="KEGG" id="fae:FAES_4238"/>
<dbReference type="Proteomes" id="UP000011058">
    <property type="component" value="Chromosome"/>
</dbReference>
<accession>I0KDN5</accession>
<proteinExistence type="predicted"/>
<dbReference type="OrthoDB" id="593800at2"/>
<feature type="transmembrane region" description="Helical" evidence="2">
    <location>
        <begin position="82"/>
        <end position="101"/>
    </location>
</feature>
<keyword evidence="5" id="KW-1185">Reference proteome</keyword>
<keyword evidence="2" id="KW-0812">Transmembrane</keyword>
<protein>
    <recommendedName>
        <fullName evidence="3">DUF2231 domain-containing protein</fullName>
    </recommendedName>
</protein>
<gene>
    <name evidence="4" type="ORF">FAES_4238</name>
</gene>
<dbReference type="InterPro" id="IPR019251">
    <property type="entry name" value="DUF2231_TM"/>
</dbReference>
<feature type="domain" description="DUF2231" evidence="3">
    <location>
        <begin position="9"/>
        <end position="144"/>
    </location>
</feature>
<evidence type="ECO:0000256" key="1">
    <source>
        <dbReference type="SAM" id="MobiDB-lite"/>
    </source>
</evidence>
<dbReference type="eggNOG" id="COG4244">
    <property type="taxonomic scope" value="Bacteria"/>
</dbReference>
<keyword evidence="2" id="KW-0472">Membrane</keyword>
<keyword evidence="2" id="KW-1133">Transmembrane helix</keyword>
<feature type="compositionally biased region" description="Polar residues" evidence="1">
    <location>
        <begin position="152"/>
        <end position="167"/>
    </location>
</feature>
<dbReference type="STRING" id="1166018.FAES_4238"/>